<organism evidence="4 5">
    <name type="scientific">Photobacterium leiognathi lrivu.4.1</name>
    <dbReference type="NCBI Taxonomy" id="1248232"/>
    <lineage>
        <taxon>Bacteria</taxon>
        <taxon>Pseudomonadati</taxon>
        <taxon>Pseudomonadota</taxon>
        <taxon>Gammaproteobacteria</taxon>
        <taxon>Vibrionales</taxon>
        <taxon>Vibrionaceae</taxon>
        <taxon>Photobacterium</taxon>
    </lineage>
</organism>
<protein>
    <submittedName>
        <fullName evidence="4">Thiosulfate sulfurtransferase</fullName>
    </submittedName>
</protein>
<feature type="chain" id="PRO_5006712512" evidence="2">
    <location>
        <begin position="30"/>
        <end position="294"/>
    </location>
</feature>
<proteinExistence type="predicted"/>
<evidence type="ECO:0000256" key="2">
    <source>
        <dbReference type="SAM" id="SignalP"/>
    </source>
</evidence>
<dbReference type="PROSITE" id="PS50206">
    <property type="entry name" value="RHODANESE_3"/>
    <property type="match status" value="2"/>
</dbReference>
<keyword evidence="1" id="KW-0677">Repeat</keyword>
<gene>
    <name evidence="4" type="ORF">PLEI_1610</name>
</gene>
<dbReference type="SUPFAM" id="SSF52821">
    <property type="entry name" value="Rhodanese/Cell cycle control phosphatase"/>
    <property type="match status" value="2"/>
</dbReference>
<dbReference type="GO" id="GO:0016740">
    <property type="term" value="F:transferase activity"/>
    <property type="evidence" value="ECO:0007669"/>
    <property type="project" value="UniProtKB-KW"/>
</dbReference>
<evidence type="ECO:0000313" key="4">
    <source>
        <dbReference type="EMBL" id="GAD29956.1"/>
    </source>
</evidence>
<dbReference type="InterPro" id="IPR001763">
    <property type="entry name" value="Rhodanese-like_dom"/>
</dbReference>
<feature type="domain" description="Rhodanese" evidence="3">
    <location>
        <begin position="182"/>
        <end position="294"/>
    </location>
</feature>
<keyword evidence="2" id="KW-0732">Signal</keyword>
<dbReference type="RefSeq" id="WP_023932474.1">
    <property type="nucleotide sequence ID" value="NZ_DF196819.1"/>
</dbReference>
<dbReference type="PANTHER" id="PTHR43855:SF1">
    <property type="entry name" value="THIOSULFATE SULFURTRANSFERASE"/>
    <property type="match status" value="1"/>
</dbReference>
<dbReference type="InterPro" id="IPR051126">
    <property type="entry name" value="Thiosulfate_sulfurtransferase"/>
</dbReference>
<dbReference type="InterPro" id="IPR036873">
    <property type="entry name" value="Rhodanese-like_dom_sf"/>
</dbReference>
<dbReference type="SMART" id="SM00450">
    <property type="entry name" value="RHOD"/>
    <property type="match status" value="2"/>
</dbReference>
<accession>A0A0U1P5D8</accession>
<evidence type="ECO:0000256" key="1">
    <source>
        <dbReference type="ARBA" id="ARBA00022737"/>
    </source>
</evidence>
<dbReference type="eggNOG" id="COG2897">
    <property type="taxonomic scope" value="Bacteria"/>
</dbReference>
<dbReference type="AlphaFoldDB" id="A0A0U1P5D8"/>
<evidence type="ECO:0000313" key="5">
    <source>
        <dbReference type="Proteomes" id="UP000030675"/>
    </source>
</evidence>
<dbReference type="PANTHER" id="PTHR43855">
    <property type="entry name" value="THIOSULFATE SULFURTRANSFERASE"/>
    <property type="match status" value="1"/>
</dbReference>
<sequence>MTKWQNILKNLSVFVFVIVGFFTSMSALAQQSYVVDPNWLKEQIATKQPIVIFDSRSKEEYDQGHIPNAISFPVDDTYVVQDRAYYVKNKVNIAPLLREKGVTKDAKVIVYDQGELMFSSRLLWVLELYGIKDLAILNGGLDGWQENNEVSQVAHSLPASDYVPVLNPSIYASTTVAKVAVHNPKYNLYDSRTYDEYLGKKSVTSKYGRIPKAKYIDLSEFFTIDENGNKFLKIQAELDEVLIHLDKSKKNITYCNKGTASTLSYYLLKQAGFNVAHYDGSWIDWSEKGLPIEK</sequence>
<feature type="domain" description="Rhodanese" evidence="3">
    <location>
        <begin position="46"/>
        <end position="153"/>
    </location>
</feature>
<keyword evidence="4" id="KW-0808">Transferase</keyword>
<dbReference type="Proteomes" id="UP000030675">
    <property type="component" value="Unassembled WGS sequence"/>
</dbReference>
<dbReference type="Gene3D" id="3.40.250.10">
    <property type="entry name" value="Rhodanese-like domain"/>
    <property type="match status" value="2"/>
</dbReference>
<dbReference type="CDD" id="cd01448">
    <property type="entry name" value="TST_Repeat_1"/>
    <property type="match status" value="1"/>
</dbReference>
<feature type="signal peptide" evidence="2">
    <location>
        <begin position="1"/>
        <end position="29"/>
    </location>
</feature>
<reference evidence="5" key="1">
    <citation type="submission" date="2012-12" db="EMBL/GenBank/DDBJ databases">
        <title>Genome Sequence of Photobacterium leiognathi lrivu.4.1.</title>
        <authorList>
            <person name="Urbanczyk H."/>
            <person name="Ogura Y."/>
            <person name="Hayashi T."/>
            <person name="Dunlap P.V."/>
        </authorList>
    </citation>
    <scope>NUCLEOTIDE SEQUENCE [LARGE SCALE GENOMIC DNA]</scope>
    <source>
        <strain evidence="5">lrivu.4.1</strain>
    </source>
</reference>
<evidence type="ECO:0000259" key="3">
    <source>
        <dbReference type="PROSITE" id="PS50206"/>
    </source>
</evidence>
<name>A0A0U1P5D8_PHOLE</name>
<dbReference type="Pfam" id="PF00581">
    <property type="entry name" value="Rhodanese"/>
    <property type="match status" value="2"/>
</dbReference>
<dbReference type="HOGENOM" id="CLU_031618_1_0_6"/>
<dbReference type="EMBL" id="DF196819">
    <property type="protein sequence ID" value="GAD29956.1"/>
    <property type="molecule type" value="Genomic_DNA"/>
</dbReference>